<dbReference type="PANTHER" id="PTHR36978:SF4">
    <property type="entry name" value="P-LOOP CONTAINING NUCLEOSIDE TRIPHOSPHATE HYDROLASE PROTEIN"/>
    <property type="match status" value="1"/>
</dbReference>
<evidence type="ECO:0008006" key="3">
    <source>
        <dbReference type="Google" id="ProtNLM"/>
    </source>
</evidence>
<dbReference type="Gene3D" id="3.40.50.300">
    <property type="entry name" value="P-loop containing nucleotide triphosphate hydrolases"/>
    <property type="match status" value="1"/>
</dbReference>
<dbReference type="EMBL" id="JACIVI010000001">
    <property type="protein sequence ID" value="MBB1160524.1"/>
    <property type="molecule type" value="Genomic_DNA"/>
</dbReference>
<dbReference type="RefSeq" id="WP_182660551.1">
    <property type="nucleotide sequence ID" value="NZ_JACIVI010000001.1"/>
</dbReference>
<protein>
    <recommendedName>
        <fullName evidence="3">Sulfotransferase family protein</fullName>
    </recommendedName>
</protein>
<dbReference type="Proteomes" id="UP000586093">
    <property type="component" value="Unassembled WGS sequence"/>
</dbReference>
<dbReference type="InterPro" id="IPR027417">
    <property type="entry name" value="P-loop_NTPase"/>
</dbReference>
<dbReference type="Pfam" id="PF17784">
    <property type="entry name" value="Sulfotransfer_4"/>
    <property type="match status" value="2"/>
</dbReference>
<sequence length="232" mass="25303">MSLLKSLLQRLFRPASPLPEPASAPQAAVQAPEPTAAVEAPLPAGHPRVFGIGLSKTGTTTLGTCFEILGLGRRCSYSLEHTLRLIDGDVEGVLAAADCYEALEDSPWFAVYEQLAQRHPQARFILTRRKDGAAWVRSALNHGAHSPEAARELGRRFFERLLPGVPVDALHDTHNARVRAFFAEQPHRLLEVCWEEEASWDALCAFLGQPLPDQPFPHENQGVYAAAAADAG</sequence>
<accession>A0A839HRS9</accession>
<comment type="caution">
    <text evidence="1">The sequence shown here is derived from an EMBL/GenBank/DDBJ whole genome shotgun (WGS) entry which is preliminary data.</text>
</comment>
<organism evidence="1 2">
    <name type="scientific">Aquariibacter albus</name>
    <dbReference type="NCBI Taxonomy" id="2759899"/>
    <lineage>
        <taxon>Bacteria</taxon>
        <taxon>Pseudomonadati</taxon>
        <taxon>Pseudomonadota</taxon>
        <taxon>Betaproteobacteria</taxon>
        <taxon>Burkholderiales</taxon>
        <taxon>Sphaerotilaceae</taxon>
        <taxon>Aquariibacter</taxon>
    </lineage>
</organism>
<gene>
    <name evidence="1" type="ORF">H4F90_00825</name>
</gene>
<keyword evidence="2" id="KW-1185">Reference proteome</keyword>
<dbReference type="InterPro" id="IPR040632">
    <property type="entry name" value="Sulfotransfer_4"/>
</dbReference>
<reference evidence="1 2" key="1">
    <citation type="submission" date="2020-08" db="EMBL/GenBank/DDBJ databases">
        <title>Aquariorum lacteus gen. nov., sp. nov., a new member of the family Comamonadaceae, isolated from freshwater aquarium.</title>
        <authorList>
            <person name="Chun S.-J."/>
        </authorList>
    </citation>
    <scope>NUCLEOTIDE SEQUENCE [LARGE SCALE GENOMIC DNA]</scope>
    <source>
        <strain evidence="1 2">SJAQ100</strain>
    </source>
</reference>
<evidence type="ECO:0000313" key="1">
    <source>
        <dbReference type="EMBL" id="MBB1160524.1"/>
    </source>
</evidence>
<dbReference type="PANTHER" id="PTHR36978">
    <property type="entry name" value="P-LOOP CONTAINING NUCLEOTIDE TRIPHOSPHATE HYDROLASE"/>
    <property type="match status" value="1"/>
</dbReference>
<evidence type="ECO:0000313" key="2">
    <source>
        <dbReference type="Proteomes" id="UP000586093"/>
    </source>
</evidence>
<dbReference type="AlphaFoldDB" id="A0A839HRS9"/>
<proteinExistence type="predicted"/>
<dbReference type="SUPFAM" id="SSF52540">
    <property type="entry name" value="P-loop containing nucleoside triphosphate hydrolases"/>
    <property type="match status" value="1"/>
</dbReference>
<name>A0A839HRS9_9BURK</name>